<dbReference type="EMBL" id="AVPT01000023">
    <property type="protein sequence ID" value="KGM54806.1"/>
    <property type="molecule type" value="Genomic_DNA"/>
</dbReference>
<dbReference type="Proteomes" id="UP000029989">
    <property type="component" value="Unassembled WGS sequence"/>
</dbReference>
<keyword evidence="3" id="KW-1185">Reference proteome</keyword>
<evidence type="ECO:0000313" key="2">
    <source>
        <dbReference type="EMBL" id="KGM54806.1"/>
    </source>
</evidence>
<proteinExistence type="predicted"/>
<comment type="caution">
    <text evidence="2">The sequence shown here is derived from an EMBL/GenBank/DDBJ whole genome shotgun (WGS) entry which is preliminary data.</text>
</comment>
<accession>A0A0A0EV52</accession>
<dbReference type="RefSeq" id="WP_036212184.1">
    <property type="nucleotide sequence ID" value="NZ_AVPT01000023.1"/>
</dbReference>
<dbReference type="AlphaFoldDB" id="A0A0A0EV52"/>
<reference evidence="2 3" key="1">
    <citation type="journal article" date="2015" name="Stand. Genomic Sci.">
        <title>Genomic information of the arsenic-resistant bacterium Lysobacter arseniciresistens type strain ZS79(T) and comparison of Lysobacter draft genomes.</title>
        <authorList>
            <person name="Liu L."/>
            <person name="Zhang S."/>
            <person name="Luo M."/>
            <person name="Wang G."/>
        </authorList>
    </citation>
    <scope>NUCLEOTIDE SEQUENCE [LARGE SCALE GENOMIC DNA]</scope>
    <source>
        <strain evidence="2 3">ZS79</strain>
    </source>
</reference>
<evidence type="ECO:0000313" key="3">
    <source>
        <dbReference type="Proteomes" id="UP000029989"/>
    </source>
</evidence>
<sequence>MSKVRKGFDIEKADLDEAKARADAMGISLFRYLQLAVKEKNEGAGSLDLLQAMEDRLLKQLDRMRSDMDRLRVELRDDNDAMSEQLREQNQQFLLTTHSQLQGFIGMLGETLGPDTPWSPDNSGIPDTY</sequence>
<name>A0A0A0EV52_9GAMM</name>
<organism evidence="2 3">
    <name type="scientific">Lysobacter arseniciresistens ZS79</name>
    <dbReference type="NCBI Taxonomy" id="913325"/>
    <lineage>
        <taxon>Bacteria</taxon>
        <taxon>Pseudomonadati</taxon>
        <taxon>Pseudomonadota</taxon>
        <taxon>Gammaproteobacteria</taxon>
        <taxon>Lysobacterales</taxon>
        <taxon>Lysobacteraceae</taxon>
        <taxon>Novilysobacter</taxon>
    </lineage>
</organism>
<gene>
    <name evidence="2" type="ORF">N799_08625</name>
</gene>
<feature type="coiled-coil region" evidence="1">
    <location>
        <begin position="47"/>
        <end position="92"/>
    </location>
</feature>
<keyword evidence="1" id="KW-0175">Coiled coil</keyword>
<protein>
    <submittedName>
        <fullName evidence="2">Uncharacterized protein</fullName>
    </submittedName>
</protein>
<evidence type="ECO:0000256" key="1">
    <source>
        <dbReference type="SAM" id="Coils"/>
    </source>
</evidence>